<feature type="signal peptide" evidence="1">
    <location>
        <begin position="1"/>
        <end position="18"/>
    </location>
</feature>
<dbReference type="Proteomes" id="UP000609172">
    <property type="component" value="Unassembled WGS sequence"/>
</dbReference>
<name>A0A934UKZ7_9FLAO</name>
<organism evidence="2 3">
    <name type="scientific">Flavobacterium agrisoli</name>
    <dbReference type="NCBI Taxonomy" id="2793066"/>
    <lineage>
        <taxon>Bacteria</taxon>
        <taxon>Pseudomonadati</taxon>
        <taxon>Bacteroidota</taxon>
        <taxon>Flavobacteriia</taxon>
        <taxon>Flavobacteriales</taxon>
        <taxon>Flavobacteriaceae</taxon>
        <taxon>Flavobacterium</taxon>
    </lineage>
</organism>
<evidence type="ECO:0000256" key="1">
    <source>
        <dbReference type="SAM" id="SignalP"/>
    </source>
</evidence>
<sequence length="263" mass="29526">MKTKFLLVLLLISSFSFAQSINDYKAVIVPLKFDFLKSENQYRLATLTKYYLQQAGFTVYYSNEELPQEYYGHRCSLLNADVVKDNAFLTTKLFVVFKDCYGKTVYTSETGKSKIKEYEPAYKEALEGAFVSIKELNYQYNGKVTKDEVVANGMPPKAAANGNQSVVTTAPVAAPAVAVARVPMISSNSNSANMLYAQPTETGYQLIDKTPKVVMKLMKTSQPNSFIAVKDGVQGSLNLKDNKWIFEYYKDDKLISETIDVKF</sequence>
<keyword evidence="1" id="KW-0732">Signal</keyword>
<proteinExistence type="predicted"/>
<gene>
    <name evidence="2" type="ORF">I5M07_14105</name>
</gene>
<protein>
    <submittedName>
        <fullName evidence="2">Uncharacterized protein</fullName>
    </submittedName>
</protein>
<comment type="caution">
    <text evidence="2">The sequence shown here is derived from an EMBL/GenBank/DDBJ whole genome shotgun (WGS) entry which is preliminary data.</text>
</comment>
<keyword evidence="3" id="KW-1185">Reference proteome</keyword>
<accession>A0A934UKZ7</accession>
<evidence type="ECO:0000313" key="3">
    <source>
        <dbReference type="Proteomes" id="UP000609172"/>
    </source>
</evidence>
<evidence type="ECO:0000313" key="2">
    <source>
        <dbReference type="EMBL" id="MBK0370965.1"/>
    </source>
</evidence>
<dbReference type="EMBL" id="JAEHFV010000007">
    <property type="protein sequence ID" value="MBK0370965.1"/>
    <property type="molecule type" value="Genomic_DNA"/>
</dbReference>
<dbReference type="RefSeq" id="WP_200107089.1">
    <property type="nucleotide sequence ID" value="NZ_JAEHFV010000007.1"/>
</dbReference>
<reference evidence="2" key="1">
    <citation type="submission" date="2020-12" db="EMBL/GenBank/DDBJ databases">
        <title>Bacterial novel species Flavobacterium sp. SE-1-e isolated from soil.</title>
        <authorList>
            <person name="Jung H.-Y."/>
        </authorList>
    </citation>
    <scope>NUCLEOTIDE SEQUENCE</scope>
    <source>
        <strain evidence="2">SE-1-e</strain>
    </source>
</reference>
<dbReference type="AlphaFoldDB" id="A0A934UKZ7"/>
<feature type="chain" id="PRO_5037573980" evidence="1">
    <location>
        <begin position="19"/>
        <end position="263"/>
    </location>
</feature>